<dbReference type="GO" id="GO:0004803">
    <property type="term" value="F:transposase activity"/>
    <property type="evidence" value="ECO:0007669"/>
    <property type="project" value="InterPro"/>
</dbReference>
<evidence type="ECO:0000256" key="1">
    <source>
        <dbReference type="SAM" id="Phobius"/>
    </source>
</evidence>
<feature type="transmembrane region" description="Helical" evidence="1">
    <location>
        <begin position="97"/>
        <end position="115"/>
    </location>
</feature>
<name>A0A2H0N2K5_9BACT</name>
<sequence>MTGRCYGGKRFFDSEEKKMVFQRVLKQVAKDEEVGIFAWVMLHNHYHILITLYPEWGEGFASDDDRLTPVTPFILVFWTCFRSMVFVMYIVRERVDFLIYIRVGIWSISLVRFALHCLSGA</sequence>
<evidence type="ECO:0000313" key="2">
    <source>
        <dbReference type="EMBL" id="PIR03120.1"/>
    </source>
</evidence>
<dbReference type="EMBL" id="PCWM01000044">
    <property type="protein sequence ID" value="PIR03120.1"/>
    <property type="molecule type" value="Genomic_DNA"/>
</dbReference>
<dbReference type="GO" id="GO:0003677">
    <property type="term" value="F:DNA binding"/>
    <property type="evidence" value="ECO:0007669"/>
    <property type="project" value="InterPro"/>
</dbReference>
<dbReference type="GO" id="GO:0006313">
    <property type="term" value="P:DNA transposition"/>
    <property type="evidence" value="ECO:0007669"/>
    <property type="project" value="InterPro"/>
</dbReference>
<evidence type="ECO:0008006" key="4">
    <source>
        <dbReference type="Google" id="ProtNLM"/>
    </source>
</evidence>
<accession>A0A2H0N2K5</accession>
<gene>
    <name evidence="2" type="ORF">COV60_01935</name>
</gene>
<keyword evidence="1" id="KW-0472">Membrane</keyword>
<dbReference type="InterPro" id="IPR036515">
    <property type="entry name" value="Transposase_17_sf"/>
</dbReference>
<keyword evidence="1" id="KW-1133">Transmembrane helix</keyword>
<dbReference type="AlphaFoldDB" id="A0A2H0N2K5"/>
<protein>
    <recommendedName>
        <fullName evidence="4">Transposase IS200-like domain-containing protein</fullName>
    </recommendedName>
</protein>
<reference evidence="2 3" key="1">
    <citation type="submission" date="2017-09" db="EMBL/GenBank/DDBJ databases">
        <title>Depth-based differentiation of microbial function through sediment-hosted aquifers and enrichment of novel symbionts in the deep terrestrial subsurface.</title>
        <authorList>
            <person name="Probst A.J."/>
            <person name="Ladd B."/>
            <person name="Jarett J.K."/>
            <person name="Geller-Mcgrath D.E."/>
            <person name="Sieber C.M."/>
            <person name="Emerson J.B."/>
            <person name="Anantharaman K."/>
            <person name="Thomas B.C."/>
            <person name="Malmstrom R."/>
            <person name="Stieglmeier M."/>
            <person name="Klingl A."/>
            <person name="Woyke T."/>
            <person name="Ryan C.M."/>
            <person name="Banfield J.F."/>
        </authorList>
    </citation>
    <scope>NUCLEOTIDE SEQUENCE [LARGE SCALE GENOMIC DNA]</scope>
    <source>
        <strain evidence="2">CG11_big_fil_rev_8_21_14_0_20_43_7</strain>
    </source>
</reference>
<evidence type="ECO:0000313" key="3">
    <source>
        <dbReference type="Proteomes" id="UP000229782"/>
    </source>
</evidence>
<comment type="caution">
    <text evidence="2">The sequence shown here is derived from an EMBL/GenBank/DDBJ whole genome shotgun (WGS) entry which is preliminary data.</text>
</comment>
<keyword evidence="1" id="KW-0812">Transmembrane</keyword>
<organism evidence="2 3">
    <name type="scientific">Candidatus Magasanikbacteria bacterium CG11_big_fil_rev_8_21_14_0_20_43_7</name>
    <dbReference type="NCBI Taxonomy" id="1974654"/>
    <lineage>
        <taxon>Bacteria</taxon>
        <taxon>Candidatus Magasanikiibacteriota</taxon>
    </lineage>
</organism>
<dbReference type="SUPFAM" id="SSF143422">
    <property type="entry name" value="Transposase IS200-like"/>
    <property type="match status" value="1"/>
</dbReference>
<proteinExistence type="predicted"/>
<dbReference type="Gene3D" id="3.30.70.1290">
    <property type="entry name" value="Transposase IS200-like"/>
    <property type="match status" value="1"/>
</dbReference>
<feature type="transmembrane region" description="Helical" evidence="1">
    <location>
        <begin position="70"/>
        <end position="91"/>
    </location>
</feature>
<dbReference type="Proteomes" id="UP000229782">
    <property type="component" value="Unassembled WGS sequence"/>
</dbReference>